<evidence type="ECO:0000313" key="10">
    <source>
        <dbReference type="EMBL" id="SPO26655.1"/>
    </source>
</evidence>
<evidence type="ECO:0000259" key="9">
    <source>
        <dbReference type="PROSITE" id="PS52002"/>
    </source>
</evidence>
<evidence type="ECO:0000256" key="2">
    <source>
        <dbReference type="ARBA" id="ARBA00008146"/>
    </source>
</evidence>
<dbReference type="Gene3D" id="2.30.30.100">
    <property type="match status" value="1"/>
</dbReference>
<sequence length="129" mass="13978">MKLVRFLMKLNNESVTIELKNGTVVHGTVTGVDIQMNTHLKTVKMTVRGRPAVTLDTLSIRGNNIRYWILPDALPLDMLLVDDAPKPKGKRKDPAAARAARGGGMMDRGRGRGRGGGMRGGRGRGRGGF</sequence>
<comment type="similarity">
    <text evidence="2 7">Belongs to the snRNP core protein family.</text>
</comment>
<evidence type="ECO:0000256" key="4">
    <source>
        <dbReference type="ARBA" id="ARBA00023242"/>
    </source>
</evidence>
<dbReference type="InterPro" id="IPR047575">
    <property type="entry name" value="Sm"/>
</dbReference>
<dbReference type="Pfam" id="PF01423">
    <property type="entry name" value="LSM"/>
    <property type="match status" value="1"/>
</dbReference>
<name>A0A5C3E980_9BASI</name>
<comment type="function">
    <text evidence="6">Involved in splicing regulation. Facilitates post-transcriptional gene silencing (PTGS) by limiting the degradation of transgene aberrant RNAs by the RNA quality control (RQC) machinery, thus favoring their entry into cytoplasmic siRNA bodies where they can trigger PTGS. Does not participate in the production of small RNAs.</text>
</comment>
<evidence type="ECO:0000313" key="11">
    <source>
        <dbReference type="Proteomes" id="UP000324022"/>
    </source>
</evidence>
<dbReference type="InterPro" id="IPR034102">
    <property type="entry name" value="Sm_D1"/>
</dbReference>
<dbReference type="Proteomes" id="UP000324022">
    <property type="component" value="Unassembled WGS sequence"/>
</dbReference>
<feature type="domain" description="Sm" evidence="9">
    <location>
        <begin position="2"/>
        <end position="74"/>
    </location>
</feature>
<comment type="subcellular location">
    <subcellularLocation>
        <location evidence="1 7">Nucleus</location>
    </subcellularLocation>
</comment>
<dbReference type="PANTHER" id="PTHR23338">
    <property type="entry name" value="SMALL NUCLEAR RIBONUCLEOPROTEIN SM"/>
    <property type="match status" value="1"/>
</dbReference>
<dbReference type="PROSITE" id="PS52002">
    <property type="entry name" value="SM"/>
    <property type="match status" value="1"/>
</dbReference>
<dbReference type="GO" id="GO:0097525">
    <property type="term" value="C:spliceosomal snRNP complex"/>
    <property type="evidence" value="ECO:0007669"/>
    <property type="project" value="UniProtKB-ARBA"/>
</dbReference>
<evidence type="ECO:0000256" key="8">
    <source>
        <dbReference type="SAM" id="MobiDB-lite"/>
    </source>
</evidence>
<dbReference type="AlphaFoldDB" id="A0A5C3E980"/>
<comment type="function">
    <text evidence="7">Plays a role in pre-mRNA splicing as a core component of the spliceosomal U1, U2, U4 and U5 small nuclear ribonucleoproteins (snRNPs), the building blocks of the spliceosome.</text>
</comment>
<evidence type="ECO:0000256" key="1">
    <source>
        <dbReference type="ARBA" id="ARBA00004123"/>
    </source>
</evidence>
<keyword evidence="11" id="KW-1185">Reference proteome</keyword>
<accession>A0A5C3E980</accession>
<evidence type="ECO:0000256" key="6">
    <source>
        <dbReference type="ARBA" id="ARBA00054531"/>
    </source>
</evidence>
<proteinExistence type="inferred from homology"/>
<reference evidence="10 11" key="1">
    <citation type="submission" date="2018-03" db="EMBL/GenBank/DDBJ databases">
        <authorList>
            <person name="Guldener U."/>
        </authorList>
    </citation>
    <scope>NUCLEOTIDE SEQUENCE [LARGE SCALE GENOMIC DNA]</scope>
    <source>
        <strain evidence="10 11">NBRC100155</strain>
    </source>
</reference>
<dbReference type="FunFam" id="2.30.30.100:FF:000008">
    <property type="entry name" value="Small nuclear ribonucleoprotein Sm D1"/>
    <property type="match status" value="1"/>
</dbReference>
<keyword evidence="7" id="KW-0507">mRNA processing</keyword>
<dbReference type="EMBL" id="OOIN01000015">
    <property type="protein sequence ID" value="SPO26655.1"/>
    <property type="molecule type" value="Genomic_DNA"/>
</dbReference>
<keyword evidence="3" id="KW-0677">Repeat</keyword>
<evidence type="ECO:0000256" key="7">
    <source>
        <dbReference type="RuleBase" id="RU365054"/>
    </source>
</evidence>
<gene>
    <name evidence="10" type="ORF">UTRI_03946_B</name>
</gene>
<protein>
    <recommendedName>
        <fullName evidence="7">Small nuclear ribonucleoprotein Sm D1</fullName>
    </recommendedName>
    <alternativeName>
        <fullName evidence="7">snRNP core protein D1</fullName>
    </alternativeName>
</protein>
<keyword evidence="7" id="KW-0508">mRNA splicing</keyword>
<organism evidence="10 11">
    <name type="scientific">Ustilago trichophora</name>
    <dbReference type="NCBI Taxonomy" id="86804"/>
    <lineage>
        <taxon>Eukaryota</taxon>
        <taxon>Fungi</taxon>
        <taxon>Dikarya</taxon>
        <taxon>Basidiomycota</taxon>
        <taxon>Ustilaginomycotina</taxon>
        <taxon>Ustilaginomycetes</taxon>
        <taxon>Ustilaginales</taxon>
        <taxon>Ustilaginaceae</taxon>
        <taxon>Ustilago</taxon>
    </lineage>
</organism>
<dbReference type="GO" id="GO:0031981">
    <property type="term" value="C:nuclear lumen"/>
    <property type="evidence" value="ECO:0007669"/>
    <property type="project" value="UniProtKB-ARBA"/>
</dbReference>
<feature type="region of interest" description="Disordered" evidence="8">
    <location>
        <begin position="84"/>
        <end position="129"/>
    </location>
</feature>
<dbReference type="OrthoDB" id="9626941at2759"/>
<keyword evidence="4 7" id="KW-0539">Nucleus</keyword>
<dbReference type="GO" id="GO:0000387">
    <property type="term" value="P:spliceosomal snRNP assembly"/>
    <property type="evidence" value="ECO:0007669"/>
    <property type="project" value="UniProtKB-UniRule"/>
</dbReference>
<dbReference type="SUPFAM" id="SSF50182">
    <property type="entry name" value="Sm-like ribonucleoproteins"/>
    <property type="match status" value="1"/>
</dbReference>
<dbReference type="SMART" id="SM00651">
    <property type="entry name" value="Sm"/>
    <property type="match status" value="1"/>
</dbReference>
<evidence type="ECO:0000256" key="3">
    <source>
        <dbReference type="ARBA" id="ARBA00022737"/>
    </source>
</evidence>
<dbReference type="CDD" id="cd01724">
    <property type="entry name" value="Sm_D1"/>
    <property type="match status" value="1"/>
</dbReference>
<dbReference type="GO" id="GO:0003723">
    <property type="term" value="F:RNA binding"/>
    <property type="evidence" value="ECO:0007669"/>
    <property type="project" value="InterPro"/>
</dbReference>
<dbReference type="InterPro" id="IPR001163">
    <property type="entry name" value="Sm_dom_euk/arc"/>
</dbReference>
<evidence type="ECO:0000256" key="5">
    <source>
        <dbReference type="ARBA" id="ARBA00023274"/>
    </source>
</evidence>
<keyword evidence="5 7" id="KW-0687">Ribonucleoprotein</keyword>
<dbReference type="InterPro" id="IPR010920">
    <property type="entry name" value="LSM_dom_sf"/>
</dbReference>
<dbReference type="GO" id="GO:0010468">
    <property type="term" value="P:regulation of gene expression"/>
    <property type="evidence" value="ECO:0007669"/>
    <property type="project" value="UniProtKB-ARBA"/>
</dbReference>
<dbReference type="InterPro" id="IPR027141">
    <property type="entry name" value="LSm4/Sm_D1/D3"/>
</dbReference>